<feature type="compositionally biased region" description="Basic and acidic residues" evidence="1">
    <location>
        <begin position="1"/>
        <end position="12"/>
    </location>
</feature>
<feature type="compositionally biased region" description="Low complexity" evidence="1">
    <location>
        <begin position="29"/>
        <end position="41"/>
    </location>
</feature>
<accession>A0A811NQV8</accession>
<dbReference type="EMBL" id="CAJGYO010000005">
    <property type="protein sequence ID" value="CAD6229585.1"/>
    <property type="molecule type" value="Genomic_DNA"/>
</dbReference>
<evidence type="ECO:0000313" key="2">
    <source>
        <dbReference type="EMBL" id="CAD6229585.1"/>
    </source>
</evidence>
<feature type="region of interest" description="Disordered" evidence="1">
    <location>
        <begin position="1"/>
        <end position="174"/>
    </location>
</feature>
<reference evidence="2" key="1">
    <citation type="submission" date="2020-10" db="EMBL/GenBank/DDBJ databases">
        <authorList>
            <person name="Han B."/>
            <person name="Lu T."/>
            <person name="Zhao Q."/>
            <person name="Huang X."/>
            <person name="Zhao Y."/>
        </authorList>
    </citation>
    <scope>NUCLEOTIDE SEQUENCE</scope>
</reference>
<dbReference type="AlphaFoldDB" id="A0A811NQV8"/>
<keyword evidence="3" id="KW-1185">Reference proteome</keyword>
<feature type="compositionally biased region" description="Acidic residues" evidence="1">
    <location>
        <begin position="74"/>
        <end position="84"/>
    </location>
</feature>
<sequence>MATKPTNEDQDRAAQASIPVMLDPPSLRPHASSPSPEASASTFRFGSMPPAVDPPSPNNIHHSEPDSSNHLELDSDDEDVDEVLLVDSPPLLPRPGGSWAHSSSPPLDAPMLEQSPPNSCNFDHRRSIPNLSTTNLHSSVDTPPPPPPPLNQRRPQPDGDLVVPPTPESEPKTSLTYADIVFEFASLTALRTLLLQASSHLGTPGGERLSIHGRSCATHQSIQVAKMGARLVSLPAFERSLKAAASFALHEVTGLPLAESPSPASSATARAIVSRIVVSVTNIPINRPCLVIHLCRKVFHGRNNHQIHAMAEKLKIPLALNQDWSGVNQATITEPSQEPKSWGDQLHRTKEIAPSGSPGKVATTFNKINSSLSNGSAIPEVTIQDVEDALLQIEIAAAKEPPLHSISCCSPTHDAGGESDSLLLSPISTNVEPSCPVEIDTNVEPSCPLEIDASSPVLTCHQLEDTELAKATLEGATRLRLRRCRFRPGCVYTRRSCFGSEHPHRGFGAAAGAEPCMDIGGQEHTSPPSPEDAGQSARKVALANFIQSITKFVQQPLLPPQHGLMKPRREKKRPSKPSRCSARLAAIAWPRGDAQSKARQVLMKRLGVTQEESETIEMTLQRYLNLFKGPMSDLIIKALVALSGLDRPAMSRQIVMGGCLGV</sequence>
<feature type="region of interest" description="Disordered" evidence="1">
    <location>
        <begin position="558"/>
        <end position="578"/>
    </location>
</feature>
<feature type="compositionally biased region" description="Basic residues" evidence="1">
    <location>
        <begin position="565"/>
        <end position="576"/>
    </location>
</feature>
<evidence type="ECO:0000313" key="3">
    <source>
        <dbReference type="Proteomes" id="UP000604825"/>
    </source>
</evidence>
<proteinExistence type="predicted"/>
<name>A0A811NQV8_9POAL</name>
<feature type="compositionally biased region" description="Basic and acidic residues" evidence="1">
    <location>
        <begin position="61"/>
        <end position="73"/>
    </location>
</feature>
<gene>
    <name evidence="2" type="ORF">NCGR_LOCUS20102</name>
</gene>
<evidence type="ECO:0000256" key="1">
    <source>
        <dbReference type="SAM" id="MobiDB-lite"/>
    </source>
</evidence>
<dbReference type="Proteomes" id="UP000604825">
    <property type="component" value="Unassembled WGS sequence"/>
</dbReference>
<protein>
    <submittedName>
        <fullName evidence="2">Uncharacterized protein</fullName>
    </submittedName>
</protein>
<feature type="compositionally biased region" description="Polar residues" evidence="1">
    <location>
        <begin position="129"/>
        <end position="141"/>
    </location>
</feature>
<comment type="caution">
    <text evidence="2">The sequence shown here is derived from an EMBL/GenBank/DDBJ whole genome shotgun (WGS) entry which is preliminary data.</text>
</comment>
<organism evidence="2 3">
    <name type="scientific">Miscanthus lutarioriparius</name>
    <dbReference type="NCBI Taxonomy" id="422564"/>
    <lineage>
        <taxon>Eukaryota</taxon>
        <taxon>Viridiplantae</taxon>
        <taxon>Streptophyta</taxon>
        <taxon>Embryophyta</taxon>
        <taxon>Tracheophyta</taxon>
        <taxon>Spermatophyta</taxon>
        <taxon>Magnoliopsida</taxon>
        <taxon>Liliopsida</taxon>
        <taxon>Poales</taxon>
        <taxon>Poaceae</taxon>
        <taxon>PACMAD clade</taxon>
        <taxon>Panicoideae</taxon>
        <taxon>Andropogonodae</taxon>
        <taxon>Andropogoneae</taxon>
        <taxon>Saccharinae</taxon>
        <taxon>Miscanthus</taxon>
    </lineage>
</organism>